<comment type="caution">
    <text evidence="3">The sequence shown here is derived from an EMBL/GenBank/DDBJ whole genome shotgun (WGS) entry which is preliminary data.</text>
</comment>
<dbReference type="InterPro" id="IPR028098">
    <property type="entry name" value="Glyco_trans_4-like_N"/>
</dbReference>
<keyword evidence="4" id="KW-1185">Reference proteome</keyword>
<accession>A0A934T0T5</accession>
<feature type="domain" description="Glycosyl transferase family 1" evidence="1">
    <location>
        <begin position="199"/>
        <end position="359"/>
    </location>
</feature>
<feature type="domain" description="Glycosyltransferase subfamily 4-like N-terminal" evidence="2">
    <location>
        <begin position="28"/>
        <end position="186"/>
    </location>
</feature>
<evidence type="ECO:0000313" key="4">
    <source>
        <dbReference type="Proteomes" id="UP000622890"/>
    </source>
</evidence>
<dbReference type="Proteomes" id="UP000622890">
    <property type="component" value="Unassembled WGS sequence"/>
</dbReference>
<sequence>MEQARATGVQVEAAPLVLLVHFGDAQFRGSERCLLNAAKGIAECGYELVLWTNHATLAAMVAPLAREILLSDFSAPIGFGAGSGKVRSVAALMGLIRQARALIRRLRPNLILCNSLAPCQWMIPASLLTGTPTLAYIHTSYRPKLRLLSFAYGASHLIGVSAYALQNFVRDGFPEGRFSIVYNGVDDLAEARKGAMANMRATLGIAENEFVIASLSALVEWKRVDLIVEAFKLASTSPGRNLTLIVVGDGPCLPRLKEAAGGARVIFCGWCDDVAAILGAADCVVSAAEQEAFALSLLEAASMGVPVIGARAGGTVEAIVDGETGLFAEPGSAASFASCMLRLRDDPELRQRLGASARQAFQERYQVRRMQRDINTLVNSYSRRERRLGEGMLARAWRLAWYSVKLSAWRVQNAWRGKPPKALT</sequence>
<dbReference type="PANTHER" id="PTHR45947">
    <property type="entry name" value="SULFOQUINOVOSYL TRANSFERASE SQD2"/>
    <property type="match status" value="1"/>
</dbReference>
<dbReference type="CDD" id="cd03801">
    <property type="entry name" value="GT4_PimA-like"/>
    <property type="match status" value="1"/>
</dbReference>
<dbReference type="InterPro" id="IPR050194">
    <property type="entry name" value="Glycosyltransferase_grp1"/>
</dbReference>
<protein>
    <submittedName>
        <fullName evidence="3">Glycosyltransferase family 4 protein</fullName>
    </submittedName>
</protein>
<evidence type="ECO:0000313" key="3">
    <source>
        <dbReference type="EMBL" id="MBK4736727.1"/>
    </source>
</evidence>
<dbReference type="GO" id="GO:0016757">
    <property type="term" value="F:glycosyltransferase activity"/>
    <property type="evidence" value="ECO:0007669"/>
    <property type="project" value="InterPro"/>
</dbReference>
<dbReference type="EMBL" id="JAEPBG010000008">
    <property type="protein sequence ID" value="MBK4736727.1"/>
    <property type="molecule type" value="Genomic_DNA"/>
</dbReference>
<evidence type="ECO:0000259" key="2">
    <source>
        <dbReference type="Pfam" id="PF13439"/>
    </source>
</evidence>
<dbReference type="Pfam" id="PF00534">
    <property type="entry name" value="Glycos_transf_1"/>
    <property type="match status" value="1"/>
</dbReference>
<dbReference type="Gene3D" id="3.40.50.2000">
    <property type="entry name" value="Glycogen Phosphorylase B"/>
    <property type="match status" value="2"/>
</dbReference>
<dbReference type="SUPFAM" id="SSF53756">
    <property type="entry name" value="UDP-Glycosyltransferase/glycogen phosphorylase"/>
    <property type="match status" value="1"/>
</dbReference>
<name>A0A934T0T5_9BURK</name>
<evidence type="ECO:0000259" key="1">
    <source>
        <dbReference type="Pfam" id="PF00534"/>
    </source>
</evidence>
<dbReference type="InterPro" id="IPR001296">
    <property type="entry name" value="Glyco_trans_1"/>
</dbReference>
<dbReference type="Pfam" id="PF13439">
    <property type="entry name" value="Glyco_transf_4"/>
    <property type="match status" value="1"/>
</dbReference>
<proteinExistence type="predicted"/>
<dbReference type="PANTHER" id="PTHR45947:SF3">
    <property type="entry name" value="SULFOQUINOVOSYL TRANSFERASE SQD2"/>
    <property type="match status" value="1"/>
</dbReference>
<organism evidence="3 4">
    <name type="scientific">Noviherbaspirillum pedocola</name>
    <dbReference type="NCBI Taxonomy" id="2801341"/>
    <lineage>
        <taxon>Bacteria</taxon>
        <taxon>Pseudomonadati</taxon>
        <taxon>Pseudomonadota</taxon>
        <taxon>Betaproteobacteria</taxon>
        <taxon>Burkholderiales</taxon>
        <taxon>Oxalobacteraceae</taxon>
        <taxon>Noviherbaspirillum</taxon>
    </lineage>
</organism>
<dbReference type="RefSeq" id="WP_200594428.1">
    <property type="nucleotide sequence ID" value="NZ_JAEPBG010000008.1"/>
</dbReference>
<reference evidence="3" key="1">
    <citation type="submission" date="2021-01" db="EMBL/GenBank/DDBJ databases">
        <title>Genome sequence of strain Noviherbaspirillum sp. DKR-6.</title>
        <authorList>
            <person name="Chaudhary D.K."/>
        </authorList>
    </citation>
    <scope>NUCLEOTIDE SEQUENCE</scope>
    <source>
        <strain evidence="3">DKR-6</strain>
    </source>
</reference>
<dbReference type="AlphaFoldDB" id="A0A934T0T5"/>
<gene>
    <name evidence="3" type="ORF">JJB74_19040</name>
</gene>